<feature type="region of interest" description="Disordered" evidence="2">
    <location>
        <begin position="1153"/>
        <end position="1174"/>
    </location>
</feature>
<feature type="compositionally biased region" description="Polar residues" evidence="2">
    <location>
        <begin position="1328"/>
        <end position="1355"/>
    </location>
</feature>
<dbReference type="Proteomes" id="UP000762676">
    <property type="component" value="Unassembled WGS sequence"/>
</dbReference>
<feature type="compositionally biased region" description="Polar residues" evidence="2">
    <location>
        <begin position="646"/>
        <end position="668"/>
    </location>
</feature>
<evidence type="ECO:0000256" key="1">
    <source>
        <dbReference type="SAM" id="Coils"/>
    </source>
</evidence>
<protein>
    <submittedName>
        <fullName evidence="3">Uncharacterized protein</fullName>
    </submittedName>
</protein>
<evidence type="ECO:0000313" key="4">
    <source>
        <dbReference type="Proteomes" id="UP000762676"/>
    </source>
</evidence>
<evidence type="ECO:0000313" key="3">
    <source>
        <dbReference type="EMBL" id="GFR72453.1"/>
    </source>
</evidence>
<proteinExistence type="predicted"/>
<name>A0AAV4FIE9_9GAST</name>
<feature type="region of interest" description="Disordered" evidence="2">
    <location>
        <begin position="1307"/>
        <end position="1355"/>
    </location>
</feature>
<comment type="caution">
    <text evidence="3">The sequence shown here is derived from an EMBL/GenBank/DDBJ whole genome shotgun (WGS) entry which is preliminary data.</text>
</comment>
<feature type="region of interest" description="Disordered" evidence="2">
    <location>
        <begin position="869"/>
        <end position="938"/>
    </location>
</feature>
<sequence>MCWVSTWGQIQFFPELGIEPETSEIGGQPSYRLRHRSPQEQCNIGRIVMLKETQRLEGQNTTLRSEIRQLHEERDQLTRIIRSHASVCPLTPRHSPLTVVRESPLLVVPLRESPIITGSGSSGGCTAGGGCQGLTLIRESPLTTGDVLKTQIRESPLPGESNPRESPITLGGQRNASEDAQVVAPVSGGKRKDTDSAISRKSPRLIRESPLLAALAYLSSASASSQSTEGAMQCGHQPEAKGALLESHQSRKSPAMGMTGGMASYSLQSPVVVGGGAEGGDGGGSSGRLSRNGRRSSLLMQSPVMGGARPSVVMQSPALLVPPTRESPVPLLIINPSGGTTGGAGIGGGIGQAAKASNATITSPLPPSGRAVPSSPVPMTSRPRKSPIALFRGNPSPVHLCNPTEQRLAMDQSPILFGSPPKQSKHSIPPRLNLSGPKPVKPILPKPPSSSLSSTSSTASSSSFPCSSPRTPQSFMASPLPITASPVSATGRPSHASPVFFGEGCFTPSVGKKLSSSSFISTSEYGIHQPNKSPLCQADDASAVSRSPLYDSEKLRQSPMQQPDSVHHTTRSPLCILEAMRQMNQSPMKKPDVKRKLNQSPLCTKDIAKQHICQSPSSHMETTSQTSKSPAGCLFNSPSRADHSPMTVNDSCNRNTPSSASRITQQSPVFFGSGKGSNPPPSANNGQFLQPQPLPRSVSAYAKSPTSSLLTLLQRGNSFPTGRLTGPSPTADKPGSSSASNAFLGVKKSNMFHSNRGSGVFSTTTNSNMSVDSVNRQSAPGVATSESEFNKYINTNTKNNQVKSNLASDSTCSSSTFRRPDDRNDHEIIDVDEIEEVQHNKNSTPIGTPIGSIDSGNIGNFCFASNLNDSNSNNNSNHTANIDETKTHRPTGNRSGTLFNNSNTFGPTLDILNKNSSNATSNSTSNAMNVKKSSEDSGSAVVLDQTNSFNTARIFPDSPALPSPSILDDNALSLEEIERSAAVLEGRDDFMDLLDIQALLELSADHNSNNSGSNSNNFNSCDNFVDLNNSGVQDEVDIPRSGNQRSMSTACRSNAQIAIAPASNFNSYQCQNSTDTKIDDVNANNNAFVQHSAPTVFNPPHIPQENTQNSDTNFLFNIPPNSMQTDQDRYAQILASFQSLQNTNQNSTLPVMGGHLQSSNETHRRASAEQTSGDASGLQAAAQSALTNMGALGGLFVSSATSTIHHHPSQNQQSFLTPAQCQDNNYVRDVNSILAPSALTNSQNFLAAPQGLLSESAQANPAMCNQNTSFMATNQSAVSLFQMGQQLQPPHQSGFGEERYRLNAQWQPPLPRSTDALTPGLNRGPDQRLQQMAHSHTSDGSLPNPNSQATSGFSTYKSSRLRELLNAPTTHDVTNVSDASGGPSLFAPANNTPWNPSGVTQHSVWESHGNATTTSSSFSLIQTLESVPTPERNANTEQSSVWDPASSGSQGQTERRESSAKKLHRN</sequence>
<reference evidence="3 4" key="1">
    <citation type="journal article" date="2021" name="Elife">
        <title>Chloroplast acquisition without the gene transfer in kleptoplastic sea slugs, Plakobranchus ocellatus.</title>
        <authorList>
            <person name="Maeda T."/>
            <person name="Takahashi S."/>
            <person name="Yoshida T."/>
            <person name="Shimamura S."/>
            <person name="Takaki Y."/>
            <person name="Nagai Y."/>
            <person name="Toyoda A."/>
            <person name="Suzuki Y."/>
            <person name="Arimoto A."/>
            <person name="Ishii H."/>
            <person name="Satoh N."/>
            <person name="Nishiyama T."/>
            <person name="Hasebe M."/>
            <person name="Maruyama T."/>
            <person name="Minagawa J."/>
            <person name="Obokata J."/>
            <person name="Shigenobu S."/>
        </authorList>
    </citation>
    <scope>NUCLEOTIDE SEQUENCE [LARGE SCALE GENOMIC DNA]</scope>
</reference>
<accession>A0AAV4FIE9</accession>
<feature type="compositionally biased region" description="Low complexity" evidence="2">
    <location>
        <begin position="449"/>
        <end position="472"/>
    </location>
</feature>
<feature type="compositionally biased region" description="Low complexity" evidence="2">
    <location>
        <begin position="913"/>
        <end position="927"/>
    </location>
</feature>
<feature type="compositionally biased region" description="Polar residues" evidence="2">
    <location>
        <begin position="1389"/>
        <end position="1403"/>
    </location>
</feature>
<feature type="coiled-coil region" evidence="1">
    <location>
        <begin position="53"/>
        <end position="80"/>
    </location>
</feature>
<feature type="region of interest" description="Disordered" evidence="2">
    <location>
        <begin position="1368"/>
        <end position="1403"/>
    </location>
</feature>
<gene>
    <name evidence="3" type="ORF">ElyMa_003841800</name>
</gene>
<feature type="compositionally biased region" description="Polar residues" evidence="2">
    <location>
        <begin position="614"/>
        <end position="629"/>
    </location>
</feature>
<feature type="region of interest" description="Disordered" evidence="2">
    <location>
        <begin position="1425"/>
        <end position="1466"/>
    </location>
</feature>
<dbReference type="EMBL" id="BMAT01007831">
    <property type="protein sequence ID" value="GFR72453.1"/>
    <property type="molecule type" value="Genomic_DNA"/>
</dbReference>
<feature type="region of interest" description="Disordered" evidence="2">
    <location>
        <begin position="414"/>
        <end position="479"/>
    </location>
</feature>
<feature type="compositionally biased region" description="Polar residues" evidence="2">
    <location>
        <begin position="1425"/>
        <end position="1452"/>
    </location>
</feature>
<feature type="compositionally biased region" description="Polar residues" evidence="2">
    <location>
        <begin position="890"/>
        <end position="906"/>
    </location>
</feature>
<feature type="region of interest" description="Disordered" evidence="2">
    <location>
        <begin position="803"/>
        <end position="825"/>
    </location>
</feature>
<feature type="region of interest" description="Disordered" evidence="2">
    <location>
        <begin position="614"/>
        <end position="689"/>
    </location>
</feature>
<keyword evidence="4" id="KW-1185">Reference proteome</keyword>
<feature type="compositionally biased region" description="Polar residues" evidence="2">
    <location>
        <begin position="803"/>
        <end position="817"/>
    </location>
</feature>
<feature type="compositionally biased region" description="Pro residues" evidence="2">
    <location>
        <begin position="439"/>
        <end position="448"/>
    </location>
</feature>
<feature type="region of interest" description="Disordered" evidence="2">
    <location>
        <begin position="717"/>
        <end position="741"/>
    </location>
</feature>
<organism evidence="3 4">
    <name type="scientific">Elysia marginata</name>
    <dbReference type="NCBI Taxonomy" id="1093978"/>
    <lineage>
        <taxon>Eukaryota</taxon>
        <taxon>Metazoa</taxon>
        <taxon>Spiralia</taxon>
        <taxon>Lophotrochozoa</taxon>
        <taxon>Mollusca</taxon>
        <taxon>Gastropoda</taxon>
        <taxon>Heterobranchia</taxon>
        <taxon>Euthyneura</taxon>
        <taxon>Panpulmonata</taxon>
        <taxon>Sacoglossa</taxon>
        <taxon>Placobranchoidea</taxon>
        <taxon>Plakobranchidae</taxon>
        <taxon>Elysia</taxon>
    </lineage>
</organism>
<keyword evidence="1" id="KW-0175">Coiled coil</keyword>
<feature type="region of interest" description="Disordered" evidence="2">
    <location>
        <begin position="361"/>
        <end position="383"/>
    </location>
</feature>
<evidence type="ECO:0000256" key="2">
    <source>
        <dbReference type="SAM" id="MobiDB-lite"/>
    </source>
</evidence>
<feature type="region of interest" description="Disordered" evidence="2">
    <location>
        <begin position="150"/>
        <end position="200"/>
    </location>
</feature>
<feature type="compositionally biased region" description="Polar residues" evidence="2">
    <location>
        <begin position="1368"/>
        <end position="1378"/>
    </location>
</feature>